<comment type="caution">
    <text evidence="3">The sequence shown here is derived from an EMBL/GenBank/DDBJ whole genome shotgun (WGS) entry which is preliminary data.</text>
</comment>
<proteinExistence type="predicted"/>
<dbReference type="EMBL" id="JACHMV010000001">
    <property type="protein sequence ID" value="MBB4776121.1"/>
    <property type="molecule type" value="Genomic_DNA"/>
</dbReference>
<sequence>MKARETWRDGEEGAGGVPVPAERGAGDYARQTMVSSARAHERAARLLERMADAHPEEAELHRQSARRHLKWAENDRRLAEEYAPRGGTPDGR</sequence>
<protein>
    <submittedName>
        <fullName evidence="3">Uncharacterized protein</fullName>
    </submittedName>
</protein>
<evidence type="ECO:0000313" key="3">
    <source>
        <dbReference type="EMBL" id="MBB4776121.1"/>
    </source>
</evidence>
<dbReference type="AlphaFoldDB" id="A0A7W7MYP7"/>
<reference evidence="2" key="3">
    <citation type="submission" date="2023-12" db="EMBL/GenBank/DDBJ databases">
        <authorList>
            <person name="Sun Q."/>
            <person name="Inoue M."/>
        </authorList>
    </citation>
    <scope>NUCLEOTIDE SEQUENCE</scope>
    <source>
        <strain evidence="2">JCM 10667</strain>
    </source>
</reference>
<evidence type="ECO:0000313" key="2">
    <source>
        <dbReference type="EMBL" id="GAA0556016.1"/>
    </source>
</evidence>
<evidence type="ECO:0000313" key="5">
    <source>
        <dbReference type="Proteomes" id="UP001501427"/>
    </source>
</evidence>
<reference evidence="3 4" key="2">
    <citation type="submission" date="2020-08" db="EMBL/GenBank/DDBJ databases">
        <title>Sequencing the genomes of 1000 actinobacteria strains.</title>
        <authorList>
            <person name="Klenk H.-P."/>
        </authorList>
    </citation>
    <scope>NUCLEOTIDE SEQUENCE [LARGE SCALE GENOMIC DNA]</scope>
    <source>
        <strain evidence="3 4">DSM 44772</strain>
    </source>
</reference>
<dbReference type="Proteomes" id="UP001501427">
    <property type="component" value="Unassembled WGS sequence"/>
</dbReference>
<feature type="compositionally biased region" description="Basic and acidic residues" evidence="1">
    <location>
        <begin position="1"/>
        <end position="11"/>
    </location>
</feature>
<evidence type="ECO:0000256" key="1">
    <source>
        <dbReference type="SAM" id="MobiDB-lite"/>
    </source>
</evidence>
<feature type="region of interest" description="Disordered" evidence="1">
    <location>
        <begin position="1"/>
        <end position="28"/>
    </location>
</feature>
<evidence type="ECO:0000313" key="4">
    <source>
        <dbReference type="Proteomes" id="UP000549343"/>
    </source>
</evidence>
<organism evidence="3 4">
    <name type="scientific">Actinomadura livida</name>
    <dbReference type="NCBI Taxonomy" id="79909"/>
    <lineage>
        <taxon>Bacteria</taxon>
        <taxon>Bacillati</taxon>
        <taxon>Actinomycetota</taxon>
        <taxon>Actinomycetes</taxon>
        <taxon>Streptosporangiales</taxon>
        <taxon>Thermomonosporaceae</taxon>
        <taxon>Actinomadura</taxon>
    </lineage>
</organism>
<keyword evidence="5" id="KW-1185">Reference proteome</keyword>
<reference evidence="2 5" key="1">
    <citation type="journal article" date="2019" name="Int. J. Syst. Evol. Microbiol.">
        <title>The Global Catalogue of Microorganisms (GCM) 10K type strain sequencing project: providing services to taxonomists for standard genome sequencing and annotation.</title>
        <authorList>
            <consortium name="The Broad Institute Genomics Platform"/>
            <consortium name="The Broad Institute Genome Sequencing Center for Infectious Disease"/>
            <person name="Wu L."/>
            <person name="Ma J."/>
        </authorList>
    </citation>
    <scope>NUCLEOTIDE SEQUENCE [LARGE SCALE GENOMIC DNA]</scope>
    <source>
        <strain evidence="2 5">JCM 10667</strain>
    </source>
</reference>
<dbReference type="EMBL" id="BAAAHD010000016">
    <property type="protein sequence ID" value="GAA0556016.1"/>
    <property type="molecule type" value="Genomic_DNA"/>
</dbReference>
<name>A0A7W7MYP7_9ACTN</name>
<dbReference type="Proteomes" id="UP000549343">
    <property type="component" value="Unassembled WGS sequence"/>
</dbReference>
<accession>A0A7W7MYP7</accession>
<gene>
    <name evidence="3" type="ORF">F4557_004539</name>
    <name evidence="2" type="ORF">GCM10009546_17620</name>
</gene>